<proteinExistence type="predicted"/>
<protein>
    <recommendedName>
        <fullName evidence="5">ATPase</fullName>
    </recommendedName>
</protein>
<dbReference type="AlphaFoldDB" id="A0A2M6YVA5"/>
<evidence type="ECO:0008006" key="5">
    <source>
        <dbReference type="Google" id="ProtNLM"/>
    </source>
</evidence>
<organism evidence="3 4">
    <name type="scientific">Candidatus Roizmanbacteria bacterium CG07_land_8_20_14_0_80_34_15</name>
    <dbReference type="NCBI Taxonomy" id="1974849"/>
    <lineage>
        <taxon>Bacteria</taxon>
        <taxon>Candidatus Roizmaniibacteriota</taxon>
    </lineage>
</organism>
<feature type="domain" description="DUF4143" evidence="2">
    <location>
        <begin position="202"/>
        <end position="352"/>
    </location>
</feature>
<dbReference type="PANTHER" id="PTHR43566">
    <property type="entry name" value="CONSERVED PROTEIN"/>
    <property type="match status" value="1"/>
</dbReference>
<feature type="domain" description="AAA" evidence="1">
    <location>
        <begin position="17"/>
        <end position="142"/>
    </location>
</feature>
<dbReference type="EMBL" id="PEWY01000020">
    <property type="protein sequence ID" value="PIU37438.1"/>
    <property type="molecule type" value="Genomic_DNA"/>
</dbReference>
<dbReference type="InterPro" id="IPR027417">
    <property type="entry name" value="P-loop_NTPase"/>
</dbReference>
<evidence type="ECO:0000313" key="4">
    <source>
        <dbReference type="Proteomes" id="UP000230184"/>
    </source>
</evidence>
<accession>A0A2M6YVA5</accession>
<sequence length="412" mass="47790">MIKIKSYFKVKELIEKERLVVIIGPRRVGKTTTIKQLVEENSSENAYVLADQLPKRDFKTADELVDYLIFNGMLKTGQSRIFIDEAHYLLNLGIILKNFFDENKYRVVVTGSGSFNIYNNLGNELVGRKATFYMYPFDFEDCLLAKGKNVDGVDINTIDYDFVHDDLNDYLEWGGYPEVVMAKTREEKINAQAKIFQTYLDEDVKLLLNHQEFFGFESVLLYLAKNVGSILVWENMRKNLGLSLSSLKKIKEVLDHSFITYHVLPFPLNRADEIKKHQKTYFVDNGLLNYVLRKKMVSGVGRLDENFVLSQLLKTKKGTIDLFFWQRRGGFEIDFILYDFLNKKLIPVEVKSKDTDNIPRIFNTFESVYGEMVDYYAVMNKSIRKKRKFGKKMVNFLPLYSGVSQGPTPGVE</sequence>
<dbReference type="Gene3D" id="3.40.50.300">
    <property type="entry name" value="P-loop containing nucleotide triphosphate hydrolases"/>
    <property type="match status" value="1"/>
</dbReference>
<evidence type="ECO:0000259" key="2">
    <source>
        <dbReference type="Pfam" id="PF13635"/>
    </source>
</evidence>
<reference evidence="4" key="1">
    <citation type="submission" date="2017-09" db="EMBL/GenBank/DDBJ databases">
        <title>Depth-based differentiation of microbial function through sediment-hosted aquifers and enrichment of novel symbionts in the deep terrestrial subsurface.</title>
        <authorList>
            <person name="Probst A.J."/>
            <person name="Ladd B."/>
            <person name="Jarett J.K."/>
            <person name="Geller-Mcgrath D.E."/>
            <person name="Sieber C.M.K."/>
            <person name="Emerson J.B."/>
            <person name="Anantharaman K."/>
            <person name="Thomas B.C."/>
            <person name="Malmstrom R."/>
            <person name="Stieglmeier M."/>
            <person name="Klingl A."/>
            <person name="Woyke T."/>
            <person name="Ryan C.M."/>
            <person name="Banfield J.F."/>
        </authorList>
    </citation>
    <scope>NUCLEOTIDE SEQUENCE [LARGE SCALE GENOMIC DNA]</scope>
</reference>
<dbReference type="SUPFAM" id="SSF52540">
    <property type="entry name" value="P-loop containing nucleoside triphosphate hydrolases"/>
    <property type="match status" value="1"/>
</dbReference>
<name>A0A2M6YVA5_9BACT</name>
<dbReference type="InterPro" id="IPR041682">
    <property type="entry name" value="AAA_14"/>
</dbReference>
<gene>
    <name evidence="3" type="ORF">COT02_00860</name>
</gene>
<dbReference type="Pfam" id="PF13635">
    <property type="entry name" value="DUF4143"/>
    <property type="match status" value="1"/>
</dbReference>
<evidence type="ECO:0000259" key="1">
    <source>
        <dbReference type="Pfam" id="PF13173"/>
    </source>
</evidence>
<evidence type="ECO:0000313" key="3">
    <source>
        <dbReference type="EMBL" id="PIU37438.1"/>
    </source>
</evidence>
<dbReference type="Pfam" id="PF13173">
    <property type="entry name" value="AAA_14"/>
    <property type="match status" value="1"/>
</dbReference>
<dbReference type="InterPro" id="IPR025420">
    <property type="entry name" value="DUF4143"/>
</dbReference>
<dbReference type="PANTHER" id="PTHR43566:SF1">
    <property type="entry name" value="AAA+ ATPASE DOMAIN-CONTAINING PROTEIN"/>
    <property type="match status" value="1"/>
</dbReference>
<comment type="caution">
    <text evidence="3">The sequence shown here is derived from an EMBL/GenBank/DDBJ whole genome shotgun (WGS) entry which is preliminary data.</text>
</comment>
<dbReference type="Proteomes" id="UP000230184">
    <property type="component" value="Unassembled WGS sequence"/>
</dbReference>